<proteinExistence type="predicted"/>
<organism evidence="1 2">
    <name type="scientific">Glycomyces buryatensis</name>
    <dbReference type="NCBI Taxonomy" id="2570927"/>
    <lineage>
        <taxon>Bacteria</taxon>
        <taxon>Bacillati</taxon>
        <taxon>Actinomycetota</taxon>
        <taxon>Actinomycetes</taxon>
        <taxon>Glycomycetales</taxon>
        <taxon>Glycomycetaceae</taxon>
        <taxon>Glycomyces</taxon>
    </lineage>
</organism>
<protein>
    <submittedName>
        <fullName evidence="1">Uncharacterized protein</fullName>
    </submittedName>
</protein>
<comment type="caution">
    <text evidence="1">The sequence shown here is derived from an EMBL/GenBank/DDBJ whole genome shotgun (WGS) entry which is preliminary data.</text>
</comment>
<reference evidence="2" key="1">
    <citation type="submission" date="2019-04" db="EMBL/GenBank/DDBJ databases">
        <title>Nocardioides xinjiangensis sp. nov.</title>
        <authorList>
            <person name="Liu S."/>
        </authorList>
    </citation>
    <scope>NUCLEOTIDE SEQUENCE [LARGE SCALE GENOMIC DNA]</scope>
    <source>
        <strain evidence="2">18</strain>
    </source>
</reference>
<sequence>MGIRTRCDPAIELIEQVPGLPQALIEQATGQQLPEHDEVQVEEIWEYTFYTRGVDSLLLLRKEGEPVLAVILRMVHDRLEDHRTWFWPYLVPWVRASYGCPTIMVAIAESPDLAEWARQPIDWGVGGVAMRPVAVCLGEIESGDDVGLGLLFALSDRASTTDLERAAEGLASLPFEQAQQFAGLVDIGKRGDLTEWRRLTESAGYVRDTQDLRWTRFKVYEADKLRSMARCVLRVLTVKGFEPSDRVRTRILTTESERQADDWLGQAANAEDLAQHFSDEALFPFPLKGRDRHAPR</sequence>
<dbReference type="AlphaFoldDB" id="A0A4S8QAL6"/>
<reference evidence="1 2" key="2">
    <citation type="submission" date="2019-05" db="EMBL/GenBank/DDBJ databases">
        <title>Glycomyces buryatensis sp. nov.</title>
        <authorList>
            <person name="Nikitina E."/>
        </authorList>
    </citation>
    <scope>NUCLEOTIDE SEQUENCE [LARGE SCALE GENOMIC DNA]</scope>
    <source>
        <strain evidence="1 2">18</strain>
    </source>
</reference>
<accession>A0A4S8QAL6</accession>
<dbReference type="OrthoDB" id="3207839at2"/>
<gene>
    <name evidence="1" type="ORF">FAB82_12150</name>
</gene>
<evidence type="ECO:0000313" key="1">
    <source>
        <dbReference type="EMBL" id="THV41310.1"/>
    </source>
</evidence>
<name>A0A4S8QAL6_9ACTN</name>
<dbReference type="EMBL" id="STGY01000046">
    <property type="protein sequence ID" value="THV41310.1"/>
    <property type="molecule type" value="Genomic_DNA"/>
</dbReference>
<dbReference type="Proteomes" id="UP000308760">
    <property type="component" value="Unassembled WGS sequence"/>
</dbReference>
<evidence type="ECO:0000313" key="2">
    <source>
        <dbReference type="Proteomes" id="UP000308760"/>
    </source>
</evidence>
<keyword evidence="2" id="KW-1185">Reference proteome</keyword>
<dbReference type="RefSeq" id="WP_136534812.1">
    <property type="nucleotide sequence ID" value="NZ_STGY01000046.1"/>
</dbReference>